<organism evidence="1 2">
    <name type="scientific">Reyranella soli</name>
    <dbReference type="NCBI Taxonomy" id="1230389"/>
    <lineage>
        <taxon>Bacteria</taxon>
        <taxon>Pseudomonadati</taxon>
        <taxon>Pseudomonadota</taxon>
        <taxon>Alphaproteobacteria</taxon>
        <taxon>Hyphomicrobiales</taxon>
        <taxon>Reyranellaceae</taxon>
        <taxon>Reyranella</taxon>
    </lineage>
</organism>
<name>A0A512NKV8_9HYPH</name>
<gene>
    <name evidence="1" type="ORF">RSO01_67490</name>
</gene>
<dbReference type="AlphaFoldDB" id="A0A512NKV8"/>
<protein>
    <submittedName>
        <fullName evidence="1">Uncharacterized protein</fullName>
    </submittedName>
</protein>
<sequence length="67" mass="7473">MAHKLPAEHLKRLEQLKLIEAAGGGHQLTPLGRQRYNELPRPAALATDGSPREIEQILANVIRSRQI</sequence>
<comment type="caution">
    <text evidence="1">The sequence shown here is derived from an EMBL/GenBank/DDBJ whole genome shotgun (WGS) entry which is preliminary data.</text>
</comment>
<accession>A0A512NKV8</accession>
<reference evidence="1 2" key="1">
    <citation type="submission" date="2019-07" db="EMBL/GenBank/DDBJ databases">
        <title>Whole genome shotgun sequence of Reyranella soli NBRC 108950.</title>
        <authorList>
            <person name="Hosoyama A."/>
            <person name="Uohara A."/>
            <person name="Ohji S."/>
            <person name="Ichikawa N."/>
        </authorList>
    </citation>
    <scope>NUCLEOTIDE SEQUENCE [LARGE SCALE GENOMIC DNA]</scope>
    <source>
        <strain evidence="1 2">NBRC 108950</strain>
    </source>
</reference>
<dbReference type="EMBL" id="BKAJ01000134">
    <property type="protein sequence ID" value="GEP59583.1"/>
    <property type="molecule type" value="Genomic_DNA"/>
</dbReference>
<evidence type="ECO:0000313" key="2">
    <source>
        <dbReference type="Proteomes" id="UP000321058"/>
    </source>
</evidence>
<keyword evidence="2" id="KW-1185">Reference proteome</keyword>
<evidence type="ECO:0000313" key="1">
    <source>
        <dbReference type="EMBL" id="GEP59583.1"/>
    </source>
</evidence>
<proteinExistence type="predicted"/>
<dbReference type="Proteomes" id="UP000321058">
    <property type="component" value="Unassembled WGS sequence"/>
</dbReference>